<feature type="compositionally biased region" description="Low complexity" evidence="1">
    <location>
        <begin position="438"/>
        <end position="449"/>
    </location>
</feature>
<feature type="compositionally biased region" description="Polar residues" evidence="1">
    <location>
        <begin position="16"/>
        <end position="52"/>
    </location>
</feature>
<feature type="compositionally biased region" description="Low complexity" evidence="1">
    <location>
        <begin position="234"/>
        <end position="263"/>
    </location>
</feature>
<dbReference type="EMBL" id="JBCAWK010000007">
    <property type="protein sequence ID" value="KAK8853467.1"/>
    <property type="molecule type" value="Genomic_DNA"/>
</dbReference>
<accession>A0AAW0YLR1</accession>
<evidence type="ECO:0000313" key="2">
    <source>
        <dbReference type="EMBL" id="KAK8853467.1"/>
    </source>
</evidence>
<keyword evidence="3" id="KW-1185">Reference proteome</keyword>
<feature type="region of interest" description="Disordered" evidence="1">
    <location>
        <begin position="378"/>
        <end position="402"/>
    </location>
</feature>
<protein>
    <submittedName>
        <fullName evidence="2">Uncharacterized protein</fullName>
    </submittedName>
</protein>
<dbReference type="Proteomes" id="UP001388673">
    <property type="component" value="Unassembled WGS sequence"/>
</dbReference>
<name>A0AAW0YLR1_9TREE</name>
<feature type="region of interest" description="Disordered" evidence="1">
    <location>
        <begin position="414"/>
        <end position="483"/>
    </location>
</feature>
<feature type="region of interest" description="Disordered" evidence="1">
    <location>
        <begin position="124"/>
        <end position="176"/>
    </location>
</feature>
<feature type="compositionally biased region" description="Acidic residues" evidence="1">
    <location>
        <begin position="280"/>
        <end position="293"/>
    </location>
</feature>
<feature type="compositionally biased region" description="Acidic residues" evidence="1">
    <location>
        <begin position="305"/>
        <end position="326"/>
    </location>
</feature>
<dbReference type="RefSeq" id="XP_066802653.1">
    <property type="nucleotide sequence ID" value="XM_066947274.1"/>
</dbReference>
<dbReference type="KEGG" id="kne:92181432"/>
<feature type="region of interest" description="Disordered" evidence="1">
    <location>
        <begin position="195"/>
        <end position="342"/>
    </location>
</feature>
<feature type="region of interest" description="Disordered" evidence="1">
    <location>
        <begin position="349"/>
        <end position="368"/>
    </location>
</feature>
<organism evidence="2 3">
    <name type="scientific">Kwoniella newhampshirensis</name>
    <dbReference type="NCBI Taxonomy" id="1651941"/>
    <lineage>
        <taxon>Eukaryota</taxon>
        <taxon>Fungi</taxon>
        <taxon>Dikarya</taxon>
        <taxon>Basidiomycota</taxon>
        <taxon>Agaricomycotina</taxon>
        <taxon>Tremellomycetes</taxon>
        <taxon>Tremellales</taxon>
        <taxon>Cryptococcaceae</taxon>
        <taxon>Kwoniella</taxon>
    </lineage>
</organism>
<gene>
    <name evidence="2" type="ORF">IAR55_004174</name>
</gene>
<evidence type="ECO:0000256" key="1">
    <source>
        <dbReference type="SAM" id="MobiDB-lite"/>
    </source>
</evidence>
<proteinExistence type="predicted"/>
<feature type="compositionally biased region" description="Low complexity" evidence="1">
    <location>
        <begin position="125"/>
        <end position="149"/>
    </location>
</feature>
<reference evidence="2 3" key="1">
    <citation type="journal article" date="2024" name="bioRxiv">
        <title>Comparative genomics of Cryptococcus and Kwoniella reveals pathogenesis evolution and contrasting karyotype dynamics via intercentromeric recombination or chromosome fusion.</title>
        <authorList>
            <person name="Coelho M.A."/>
            <person name="David-Palma M."/>
            <person name="Shea T."/>
            <person name="Bowers K."/>
            <person name="McGinley-Smith S."/>
            <person name="Mohammad A.W."/>
            <person name="Gnirke A."/>
            <person name="Yurkov A.M."/>
            <person name="Nowrousian M."/>
            <person name="Sun S."/>
            <person name="Cuomo C.A."/>
            <person name="Heitman J."/>
        </authorList>
    </citation>
    <scope>NUCLEOTIDE SEQUENCE [LARGE SCALE GENOMIC DNA]</scope>
    <source>
        <strain evidence="2 3">CBS 13917</strain>
    </source>
</reference>
<feature type="region of interest" description="Disordered" evidence="1">
    <location>
        <begin position="1"/>
        <end position="58"/>
    </location>
</feature>
<comment type="caution">
    <text evidence="2">The sequence shown here is derived from an EMBL/GenBank/DDBJ whole genome shotgun (WGS) entry which is preliminary data.</text>
</comment>
<sequence>MSTSPLPPLFTTSPLCRTSQPAVPSTPSAFTFASPLSTHGSHTPSPPTKSRGSPSFSASPNLSSTYFETLSFAKVPVGVPPLTTATSTTVSTDSEAGCISSSDWAVDHGPRSGAQSPSLITCLFQSQSQPSRSRQTSSNCSSATSPNPTLSTPTCKTVSKPILRRGTTASTSASEDCREQVFSAGFGLGISKASDLVPSTRIGGDGRPIDSSSNGPIKKRPSVLTFAVNPCLPSPRAGPSSRSRSRSTSVSPMSSYRRSSGRSSPPPLRMPTWGATHTEEGEEVEDEDEEEFVESPLPIPGHESDSDEGYHEDEEDGYTSEEEMADAVDTTFTPGVNLKHRPSWTSKTWDISAFPNVPPAPQRRSRTVDAYPTSTDDYEQLYATGPGNGDGNASIAPGPYPYRGRKTSISIVAAAKPSSSRCTRHRSPPPPIRLSVERAPPAARSPSAAELCRRRGSLADSTPDVCNGGQGSRYRQQGKGWKSDDSAFFHSFASASAFGPGRRPSAPACDTTFHLPSASRNRNAPPRKASLPTPSLSSGKGHCRSILRSHSTASGATSIPMQRSSGGATAKSTTRPPTPTKIQVVRGGSVPSISVDTRVGEARSGVSRNGSSSAFAKSASEQGESAREGLKRVLKTGGALQSWEVRVM</sequence>
<feature type="compositionally biased region" description="Polar residues" evidence="1">
    <location>
        <begin position="606"/>
        <end position="623"/>
    </location>
</feature>
<feature type="compositionally biased region" description="Polar residues" evidence="1">
    <location>
        <begin position="548"/>
        <end position="575"/>
    </location>
</feature>
<feature type="region of interest" description="Disordered" evidence="1">
    <location>
        <begin position="496"/>
        <end position="628"/>
    </location>
</feature>
<evidence type="ECO:0000313" key="3">
    <source>
        <dbReference type="Proteomes" id="UP001388673"/>
    </source>
</evidence>
<dbReference type="GeneID" id="92181432"/>
<dbReference type="AlphaFoldDB" id="A0AAW0YLR1"/>